<dbReference type="InterPro" id="IPR013222">
    <property type="entry name" value="Glyco_hyd_98_carb-bd"/>
</dbReference>
<dbReference type="RefSeq" id="WP_312868410.1">
    <property type="nucleotide sequence ID" value="NZ_JACHMO010000001.1"/>
</dbReference>
<organism evidence="2 3">
    <name type="scientific">Saccharothrix ecbatanensis</name>
    <dbReference type="NCBI Taxonomy" id="1105145"/>
    <lineage>
        <taxon>Bacteria</taxon>
        <taxon>Bacillati</taxon>
        <taxon>Actinomycetota</taxon>
        <taxon>Actinomycetes</taxon>
        <taxon>Pseudonocardiales</taxon>
        <taxon>Pseudonocardiaceae</taxon>
        <taxon>Saccharothrix</taxon>
    </lineage>
</organism>
<feature type="domain" description="Glycosyl hydrolase family 98 putative carbohydrate-binding module" evidence="1">
    <location>
        <begin position="105"/>
        <end position="249"/>
    </location>
</feature>
<dbReference type="InterPro" id="IPR008979">
    <property type="entry name" value="Galactose-bd-like_sf"/>
</dbReference>
<evidence type="ECO:0000313" key="3">
    <source>
        <dbReference type="Proteomes" id="UP000552097"/>
    </source>
</evidence>
<dbReference type="InterPro" id="IPR038637">
    <property type="entry name" value="NPCBM_sf"/>
</dbReference>
<dbReference type="Gene3D" id="2.60.120.1060">
    <property type="entry name" value="NPCBM/NEW2 domain"/>
    <property type="match status" value="1"/>
</dbReference>
<dbReference type="EMBL" id="JACHMO010000001">
    <property type="protein sequence ID" value="MBB5801091.1"/>
    <property type="molecule type" value="Genomic_DNA"/>
</dbReference>
<name>A0A7W9HFM4_9PSEU</name>
<keyword evidence="3" id="KW-1185">Reference proteome</keyword>
<dbReference type="AlphaFoldDB" id="A0A7W9HFM4"/>
<sequence>MPDTAGNAQQFTATATVRVPTGAPATRNVTATLTAPEGWTVGRATPASVGRVNGGTSAVFSWPVTAPSGTPVPADLQVKASFQQQGRHTSVTDERIIGVVPALPPSGEVEVGGLPFLGSVSGWGPVERDMSNGELAAGDGKPLTIAGTVYPKGLGVHAESDLQFYLGGKCSRFTALVGVDDETGGAGSVTFSVVVDGVTLTTTPVIRAGQAAVAIDVPITGDILDLVVGGGIDGVGSDHPDWIAPTLTCS</sequence>
<reference evidence="2 3" key="1">
    <citation type="submission" date="2020-08" db="EMBL/GenBank/DDBJ databases">
        <title>Sequencing the genomes of 1000 actinobacteria strains.</title>
        <authorList>
            <person name="Klenk H.-P."/>
        </authorList>
    </citation>
    <scope>NUCLEOTIDE SEQUENCE [LARGE SCALE GENOMIC DNA]</scope>
    <source>
        <strain evidence="2 3">DSM 45486</strain>
    </source>
</reference>
<comment type="caution">
    <text evidence="2">The sequence shown here is derived from an EMBL/GenBank/DDBJ whole genome shotgun (WGS) entry which is preliminary data.</text>
</comment>
<proteinExistence type="predicted"/>
<dbReference type="InterPro" id="IPR018905">
    <property type="entry name" value="A-galactase_NEW3"/>
</dbReference>
<protein>
    <recommendedName>
        <fullName evidence="1">Glycosyl hydrolase family 98 putative carbohydrate-binding module domain-containing protein</fullName>
    </recommendedName>
</protein>
<dbReference type="Proteomes" id="UP000552097">
    <property type="component" value="Unassembled WGS sequence"/>
</dbReference>
<accession>A0A7W9HFM4</accession>
<evidence type="ECO:0000313" key="2">
    <source>
        <dbReference type="EMBL" id="MBB5801091.1"/>
    </source>
</evidence>
<evidence type="ECO:0000259" key="1">
    <source>
        <dbReference type="SMART" id="SM00776"/>
    </source>
</evidence>
<dbReference type="Pfam" id="PF08305">
    <property type="entry name" value="NPCBM"/>
    <property type="match status" value="1"/>
</dbReference>
<dbReference type="Pfam" id="PF10633">
    <property type="entry name" value="NPCBM_assoc"/>
    <property type="match status" value="1"/>
</dbReference>
<gene>
    <name evidence="2" type="ORF">F4560_000859</name>
</gene>
<dbReference type="SMART" id="SM00776">
    <property type="entry name" value="NPCBM"/>
    <property type="match status" value="1"/>
</dbReference>
<dbReference type="SUPFAM" id="SSF49785">
    <property type="entry name" value="Galactose-binding domain-like"/>
    <property type="match status" value="1"/>
</dbReference>